<evidence type="ECO:0000256" key="3">
    <source>
        <dbReference type="ARBA" id="ARBA00022989"/>
    </source>
</evidence>
<dbReference type="Pfam" id="PF09685">
    <property type="entry name" value="MamF_MmsF"/>
    <property type="match status" value="1"/>
</dbReference>
<comment type="subcellular location">
    <subcellularLocation>
        <location evidence="1">Membrane</location>
        <topology evidence="1">Multi-pass membrane protein</topology>
    </subcellularLocation>
</comment>
<evidence type="ECO:0000256" key="5">
    <source>
        <dbReference type="SAM" id="MobiDB-lite"/>
    </source>
</evidence>
<keyword evidence="4 6" id="KW-0472">Membrane</keyword>
<feature type="transmembrane region" description="Helical" evidence="6">
    <location>
        <begin position="86"/>
        <end position="119"/>
    </location>
</feature>
<evidence type="ECO:0000256" key="4">
    <source>
        <dbReference type="ARBA" id="ARBA00023136"/>
    </source>
</evidence>
<dbReference type="Proteomes" id="UP000598775">
    <property type="component" value="Unassembled WGS sequence"/>
</dbReference>
<feature type="transmembrane region" description="Helical" evidence="6">
    <location>
        <begin position="41"/>
        <end position="65"/>
    </location>
</feature>
<evidence type="ECO:0000313" key="7">
    <source>
        <dbReference type="EMBL" id="GGF40696.1"/>
    </source>
</evidence>
<protein>
    <submittedName>
        <fullName evidence="7">Membrane protein</fullName>
    </submittedName>
</protein>
<gene>
    <name evidence="7" type="ORF">GCM10011399_36810</name>
</gene>
<dbReference type="InterPro" id="IPR019109">
    <property type="entry name" value="MamF_MmsF"/>
</dbReference>
<dbReference type="AlphaFoldDB" id="A0A917BF76"/>
<comment type="caution">
    <text evidence="7">The sequence shown here is derived from an EMBL/GenBank/DDBJ whole genome shotgun (WGS) entry which is preliminary data.</text>
</comment>
<sequence length="142" mass="15536">MSNVPPPPPQGPPVPPAGPPVQPPQGAYAAQPPLRPEDQRLWATLIHVGGILFAFLPSLIGYLVLKDRGEFIKEHTKSALNFQITMLIAYIVAAILTFVIIGIILYFAVIIVIIIFSIMGAIAANKGELYSYPKWCTIQFIK</sequence>
<organism evidence="7 8">
    <name type="scientific">Subtercola lobariae</name>
    <dbReference type="NCBI Taxonomy" id="1588641"/>
    <lineage>
        <taxon>Bacteria</taxon>
        <taxon>Bacillati</taxon>
        <taxon>Actinomycetota</taxon>
        <taxon>Actinomycetes</taxon>
        <taxon>Micrococcales</taxon>
        <taxon>Microbacteriaceae</taxon>
        <taxon>Subtercola</taxon>
    </lineage>
</organism>
<evidence type="ECO:0000256" key="1">
    <source>
        <dbReference type="ARBA" id="ARBA00004141"/>
    </source>
</evidence>
<keyword evidence="3 6" id="KW-1133">Transmembrane helix</keyword>
<dbReference type="EMBL" id="BMGP01000008">
    <property type="protein sequence ID" value="GGF40696.1"/>
    <property type="molecule type" value="Genomic_DNA"/>
</dbReference>
<name>A0A917BF76_9MICO</name>
<feature type="compositionally biased region" description="Pro residues" evidence="5">
    <location>
        <begin position="1"/>
        <end position="23"/>
    </location>
</feature>
<evidence type="ECO:0000256" key="6">
    <source>
        <dbReference type="SAM" id="Phobius"/>
    </source>
</evidence>
<accession>A0A917BF76</accession>
<reference evidence="7 8" key="1">
    <citation type="journal article" date="2014" name="Int. J. Syst. Evol. Microbiol.">
        <title>Complete genome sequence of Corynebacterium casei LMG S-19264T (=DSM 44701T), isolated from a smear-ripened cheese.</title>
        <authorList>
            <consortium name="US DOE Joint Genome Institute (JGI-PGF)"/>
            <person name="Walter F."/>
            <person name="Albersmeier A."/>
            <person name="Kalinowski J."/>
            <person name="Ruckert C."/>
        </authorList>
    </citation>
    <scope>NUCLEOTIDE SEQUENCE [LARGE SCALE GENOMIC DNA]</scope>
    <source>
        <strain evidence="7 8">CGMCC 1.12976</strain>
    </source>
</reference>
<feature type="region of interest" description="Disordered" evidence="5">
    <location>
        <begin position="1"/>
        <end position="29"/>
    </location>
</feature>
<evidence type="ECO:0000256" key="2">
    <source>
        <dbReference type="ARBA" id="ARBA00022692"/>
    </source>
</evidence>
<evidence type="ECO:0000313" key="8">
    <source>
        <dbReference type="Proteomes" id="UP000598775"/>
    </source>
</evidence>
<dbReference type="RefSeq" id="WP_188681058.1">
    <property type="nucleotide sequence ID" value="NZ_BMGP01000008.1"/>
</dbReference>
<proteinExistence type="predicted"/>
<keyword evidence="2 6" id="KW-0812">Transmembrane</keyword>
<keyword evidence="8" id="KW-1185">Reference proteome</keyword>